<sequence length="161" mass="18515">MNTLWPPAWCQFLSVLPGNLAHHSDVVARVPDAGRCRARVVCCVCWRVGKWRIMPSWETKLLGARSGDGRTDVDWSCYLGRRLHGKQWTRCSHGRISHVLGERWRHLQRAYRSHRAMCNDGTTSVGGTTLRERLRGCVFGGLAGRRWRIPWMPRRAAWISP</sequence>
<feature type="chain" id="PRO_5001537640" evidence="1">
    <location>
        <begin position="22"/>
        <end position="161"/>
    </location>
</feature>
<proteinExistence type="predicted"/>
<accession>A0A024TQQ9</accession>
<dbReference type="VEuPathDB" id="FungiDB:H310_10517"/>
<feature type="signal peptide" evidence="1">
    <location>
        <begin position="1"/>
        <end position="21"/>
    </location>
</feature>
<dbReference type="AlphaFoldDB" id="A0A024TQQ9"/>
<protein>
    <submittedName>
        <fullName evidence="2">Uncharacterized protein</fullName>
    </submittedName>
</protein>
<reference evidence="2" key="1">
    <citation type="submission" date="2013-12" db="EMBL/GenBank/DDBJ databases">
        <title>The Genome Sequence of Aphanomyces invadans NJM9701.</title>
        <authorList>
            <consortium name="The Broad Institute Genomics Platform"/>
            <person name="Russ C."/>
            <person name="Tyler B."/>
            <person name="van West P."/>
            <person name="Dieguez-Uribeondo J."/>
            <person name="Young S.K."/>
            <person name="Zeng Q."/>
            <person name="Gargeya S."/>
            <person name="Fitzgerald M."/>
            <person name="Abouelleil A."/>
            <person name="Alvarado L."/>
            <person name="Chapman S.B."/>
            <person name="Gainer-Dewar J."/>
            <person name="Goldberg J."/>
            <person name="Griggs A."/>
            <person name="Gujja S."/>
            <person name="Hansen M."/>
            <person name="Howarth C."/>
            <person name="Imamovic A."/>
            <person name="Ireland A."/>
            <person name="Larimer J."/>
            <person name="McCowan C."/>
            <person name="Murphy C."/>
            <person name="Pearson M."/>
            <person name="Poon T.W."/>
            <person name="Priest M."/>
            <person name="Roberts A."/>
            <person name="Saif S."/>
            <person name="Shea T."/>
            <person name="Sykes S."/>
            <person name="Wortman J."/>
            <person name="Nusbaum C."/>
            <person name="Birren B."/>
        </authorList>
    </citation>
    <scope>NUCLEOTIDE SEQUENCE [LARGE SCALE GENOMIC DNA]</scope>
    <source>
        <strain evidence="2">NJM9701</strain>
    </source>
</reference>
<dbReference type="RefSeq" id="XP_008875150.1">
    <property type="nucleotide sequence ID" value="XM_008876928.1"/>
</dbReference>
<name>A0A024TQQ9_9STRA</name>
<gene>
    <name evidence="2" type="ORF">H310_10517</name>
</gene>
<keyword evidence="1" id="KW-0732">Signal</keyword>
<evidence type="ECO:0000313" key="2">
    <source>
        <dbReference type="EMBL" id="ETV96358.1"/>
    </source>
</evidence>
<evidence type="ECO:0000256" key="1">
    <source>
        <dbReference type="SAM" id="SignalP"/>
    </source>
</evidence>
<dbReference type="EMBL" id="KI913977">
    <property type="protein sequence ID" value="ETV96358.1"/>
    <property type="molecule type" value="Genomic_DNA"/>
</dbReference>
<organism evidence="2">
    <name type="scientific">Aphanomyces invadans</name>
    <dbReference type="NCBI Taxonomy" id="157072"/>
    <lineage>
        <taxon>Eukaryota</taxon>
        <taxon>Sar</taxon>
        <taxon>Stramenopiles</taxon>
        <taxon>Oomycota</taxon>
        <taxon>Saprolegniomycetes</taxon>
        <taxon>Saprolegniales</taxon>
        <taxon>Verrucalvaceae</taxon>
        <taxon>Aphanomyces</taxon>
    </lineage>
</organism>
<dbReference type="GeneID" id="20087567"/>